<reference evidence="1 2" key="1">
    <citation type="submission" date="2024-09" db="EMBL/GenBank/DDBJ databases">
        <title>Chromosome-scale assembly of Riccia sorocarpa.</title>
        <authorList>
            <person name="Paukszto L."/>
        </authorList>
    </citation>
    <scope>NUCLEOTIDE SEQUENCE [LARGE SCALE GENOMIC DNA]</scope>
    <source>
        <strain evidence="1">LP-2024</strain>
        <tissue evidence="1">Aerial parts of the thallus</tissue>
    </source>
</reference>
<gene>
    <name evidence="1" type="ORF">R1sor_006504</name>
</gene>
<keyword evidence="2" id="KW-1185">Reference proteome</keyword>
<organism evidence="1 2">
    <name type="scientific">Riccia sorocarpa</name>
    <dbReference type="NCBI Taxonomy" id="122646"/>
    <lineage>
        <taxon>Eukaryota</taxon>
        <taxon>Viridiplantae</taxon>
        <taxon>Streptophyta</taxon>
        <taxon>Embryophyta</taxon>
        <taxon>Marchantiophyta</taxon>
        <taxon>Marchantiopsida</taxon>
        <taxon>Marchantiidae</taxon>
        <taxon>Marchantiales</taxon>
        <taxon>Ricciaceae</taxon>
        <taxon>Riccia</taxon>
    </lineage>
</organism>
<dbReference type="Proteomes" id="UP001633002">
    <property type="component" value="Unassembled WGS sequence"/>
</dbReference>
<dbReference type="PANTHER" id="PTHR33116:SF78">
    <property type="entry name" value="OS12G0587133 PROTEIN"/>
    <property type="match status" value="1"/>
</dbReference>
<accession>A0ABD3HML2</accession>
<comment type="caution">
    <text evidence="1">The sequence shown here is derived from an EMBL/GenBank/DDBJ whole genome shotgun (WGS) entry which is preliminary data.</text>
</comment>
<evidence type="ECO:0008006" key="3">
    <source>
        <dbReference type="Google" id="ProtNLM"/>
    </source>
</evidence>
<evidence type="ECO:0000313" key="2">
    <source>
        <dbReference type="Proteomes" id="UP001633002"/>
    </source>
</evidence>
<name>A0ABD3HML2_9MARC</name>
<proteinExistence type="predicted"/>
<dbReference type="AlphaFoldDB" id="A0ABD3HML2"/>
<sequence length="598" mass="68485">MQVWTDFINDLQERQILRGVFLPQANITYIQGHFANDTHLMLAADQRNLQEAKTAIALFGQASGLQVQWNKSLVTWISTAPRPSWTDHLDWKWTQEGEEHRMLGFIFTQALDQEAIFHKCLGKIDNVLNEKKLSSKSLQGRITIANHIIYGYIWFLLPLWAGNDKQLEAIDKKIVRFVWGGANTSPRQRIAHKVLQLPKSTSGLGLLAAKHQASAFAAATITWGRSNSLKEAGITPLKHIADSRGRILEPHQINSIRNLDRRVMAAYQKIKTNTADCQAPPRVSRATLTYYTTTGAAAGYCLAVRSKATLLTSEEIDATNLQTTYKVTEGGLLKPHDPMELLQGASWTAATIIPTARGQKGNRRLVLTHDYMLEASMTKMQWNNSNDFYYFKNSHIRSSLTQDPEAAVKRINKWKLIIPFKEKDPRRWTKTWNSKRTARQASFLSLVIYSAIATNRWRFPAAPRADPSTWCTRCDSNRAEDVTHLLWTCPSSKLIWEWAFSILHRAFPALHGWKPRLAHALIAEPLPSKFKYAAVWWEACRGQILWTIWKTRNEHAFQRDPFSIPKVIEVIWAEMRNLTEQRWIDHKRSQKSRTANNS</sequence>
<dbReference type="PANTHER" id="PTHR33116">
    <property type="entry name" value="REVERSE TRANSCRIPTASE ZINC-BINDING DOMAIN-CONTAINING PROTEIN-RELATED-RELATED"/>
    <property type="match status" value="1"/>
</dbReference>
<dbReference type="EMBL" id="JBJQOH010000003">
    <property type="protein sequence ID" value="KAL3692853.1"/>
    <property type="molecule type" value="Genomic_DNA"/>
</dbReference>
<evidence type="ECO:0000313" key="1">
    <source>
        <dbReference type="EMBL" id="KAL3692853.1"/>
    </source>
</evidence>
<protein>
    <recommendedName>
        <fullName evidence="3">Reverse transcriptase zinc-binding domain-containing protein</fullName>
    </recommendedName>
</protein>